<feature type="compositionally biased region" description="Low complexity" evidence="1">
    <location>
        <begin position="37"/>
        <end position="54"/>
    </location>
</feature>
<feature type="compositionally biased region" description="Basic residues" evidence="1">
    <location>
        <begin position="217"/>
        <end position="240"/>
    </location>
</feature>
<feature type="compositionally biased region" description="Low complexity" evidence="1">
    <location>
        <begin position="151"/>
        <end position="168"/>
    </location>
</feature>
<feature type="non-terminal residue" evidence="2">
    <location>
        <position position="344"/>
    </location>
</feature>
<feature type="region of interest" description="Disordered" evidence="1">
    <location>
        <begin position="182"/>
        <end position="246"/>
    </location>
</feature>
<protein>
    <submittedName>
        <fullName evidence="2">RNA polymerase sigma factor</fullName>
    </submittedName>
</protein>
<feature type="compositionally biased region" description="Basic residues" evidence="1">
    <location>
        <begin position="328"/>
        <end position="344"/>
    </location>
</feature>
<proteinExistence type="predicted"/>
<feature type="region of interest" description="Disordered" evidence="1">
    <location>
        <begin position="94"/>
        <end position="168"/>
    </location>
</feature>
<name>A0A6J4NF40_9PSEU</name>
<feature type="compositionally biased region" description="Basic residues" evidence="1">
    <location>
        <begin position="309"/>
        <end position="319"/>
    </location>
</feature>
<accession>A0A6J4NF40</accession>
<sequence length="344" mass="36355">GGHAGRDCGRRAPSSRDDRHGGPGPGPRRRRRRVHRAGGAAAAGAARPLLPDARVGPRRRRRAAGRAGARLARTRPLRGPQLAALLALHRRHQLLPGRRRPTGPAGAAGGPRPGQRPRGARRHPRHRGRLARPLPRPARPGRAPRGRRAGVRGSAAAPAGQPARGPAAVRGARLLRRGDRGAHADLAGVGEQRAAAGPQARRRARARPLGGAGRPGGGRRPHPRARLRLLRRAGPRRRGRPGGAAHLRRDLVDAAVGALVPGPGRRAGVRRGRAAGRLRALAAPGGVGQRAARRGVLAAAGRRTAAHGLVHRRAHRARRPDRGDHLVHRPRALHGVRPAPRGRL</sequence>
<feature type="compositionally biased region" description="Basic residues" evidence="1">
    <location>
        <begin position="27"/>
        <end position="36"/>
    </location>
</feature>
<feature type="compositionally biased region" description="Basic and acidic residues" evidence="1">
    <location>
        <begin position="1"/>
        <end position="21"/>
    </location>
</feature>
<gene>
    <name evidence="2" type="ORF">AVDCRST_MAG66-464</name>
</gene>
<feature type="region of interest" description="Disordered" evidence="1">
    <location>
        <begin position="303"/>
        <end position="344"/>
    </location>
</feature>
<feature type="region of interest" description="Disordered" evidence="1">
    <location>
        <begin position="1"/>
        <end position="76"/>
    </location>
</feature>
<evidence type="ECO:0000313" key="2">
    <source>
        <dbReference type="EMBL" id="CAA9383295.1"/>
    </source>
</evidence>
<dbReference type="AlphaFoldDB" id="A0A6J4NF40"/>
<reference evidence="2" key="1">
    <citation type="submission" date="2020-02" db="EMBL/GenBank/DDBJ databases">
        <authorList>
            <person name="Meier V. D."/>
        </authorList>
    </citation>
    <scope>NUCLEOTIDE SEQUENCE</scope>
    <source>
        <strain evidence="2">AVDCRST_MAG66</strain>
    </source>
</reference>
<feature type="non-terminal residue" evidence="2">
    <location>
        <position position="1"/>
    </location>
</feature>
<evidence type="ECO:0000256" key="1">
    <source>
        <dbReference type="SAM" id="MobiDB-lite"/>
    </source>
</evidence>
<organism evidence="2">
    <name type="scientific">uncultured Pseudonocardia sp</name>
    <dbReference type="NCBI Taxonomy" id="211455"/>
    <lineage>
        <taxon>Bacteria</taxon>
        <taxon>Bacillati</taxon>
        <taxon>Actinomycetota</taxon>
        <taxon>Actinomycetes</taxon>
        <taxon>Pseudonocardiales</taxon>
        <taxon>Pseudonocardiaceae</taxon>
        <taxon>Pseudonocardia</taxon>
        <taxon>environmental samples</taxon>
    </lineage>
</organism>
<dbReference type="EMBL" id="CADCUS010000064">
    <property type="protein sequence ID" value="CAA9383295.1"/>
    <property type="molecule type" value="Genomic_DNA"/>
</dbReference>
<feature type="compositionally biased region" description="Basic residues" evidence="1">
    <location>
        <begin position="118"/>
        <end position="130"/>
    </location>
</feature>